<dbReference type="GeneID" id="109420749"/>
<proteinExistence type="predicted"/>
<name>A0ABM1ZI59_AEDAL</name>
<reference evidence="3" key="1">
    <citation type="journal article" date="2015" name="Proc. Natl. Acad. Sci. U.S.A.">
        <title>Genome sequence of the Asian Tiger mosquito, Aedes albopictus, reveals insights into its biology, genetics, and evolution.</title>
        <authorList>
            <person name="Chen X.G."/>
            <person name="Jiang X."/>
            <person name="Gu J."/>
            <person name="Xu M."/>
            <person name="Wu Y."/>
            <person name="Deng Y."/>
            <person name="Zhang C."/>
            <person name="Bonizzoni M."/>
            <person name="Dermauw W."/>
            <person name="Vontas J."/>
            <person name="Armbruster P."/>
            <person name="Huang X."/>
            <person name="Yang Y."/>
            <person name="Zhang H."/>
            <person name="He W."/>
            <person name="Peng H."/>
            <person name="Liu Y."/>
            <person name="Wu K."/>
            <person name="Chen J."/>
            <person name="Lirakis M."/>
            <person name="Topalis P."/>
            <person name="Van Leeuwen T."/>
            <person name="Hall A.B."/>
            <person name="Jiang X."/>
            <person name="Thorpe C."/>
            <person name="Mueller R.L."/>
            <person name="Sun C."/>
            <person name="Waterhouse R.M."/>
            <person name="Yan G."/>
            <person name="Tu Z.J."/>
            <person name="Fang X."/>
            <person name="James A.A."/>
        </authorList>
    </citation>
    <scope>NUCLEOTIDE SEQUENCE [LARGE SCALE GENOMIC DNA]</scope>
    <source>
        <strain evidence="3">Foshan</strain>
    </source>
</reference>
<dbReference type="EnsemblMetazoa" id="AALFPA23_016070.R23426">
    <property type="protein sequence ID" value="AALFPA23_016070.P23426"/>
    <property type="gene ID" value="AALFPA23_016070"/>
</dbReference>
<feature type="region of interest" description="Disordered" evidence="1">
    <location>
        <begin position="91"/>
        <end position="110"/>
    </location>
</feature>
<evidence type="ECO:0000256" key="1">
    <source>
        <dbReference type="SAM" id="MobiDB-lite"/>
    </source>
</evidence>
<dbReference type="RefSeq" id="XP_062705154.1">
    <property type="nucleotide sequence ID" value="XM_062849170.1"/>
</dbReference>
<dbReference type="RefSeq" id="XP_062699448.1">
    <property type="nucleotide sequence ID" value="XM_062843464.1"/>
</dbReference>
<dbReference type="RefSeq" id="XP_062705125.1">
    <property type="nucleotide sequence ID" value="XM_062849141.1"/>
</dbReference>
<dbReference type="EnsemblMetazoa" id="AALFPA23_016162.R23551">
    <property type="protein sequence ID" value="AALFPA23_016162.P23551"/>
    <property type="gene ID" value="AALFPA23_016162"/>
</dbReference>
<protein>
    <recommendedName>
        <fullName evidence="4">Secreted protein</fullName>
    </recommendedName>
</protein>
<accession>A0ABM1ZI59</accession>
<evidence type="ECO:0000313" key="2">
    <source>
        <dbReference type="EnsemblMetazoa" id="AALFPA23_018727.P27508"/>
    </source>
</evidence>
<dbReference type="EnsemblMetazoa" id="AALFPA23_018727.R27508">
    <property type="protein sequence ID" value="AALFPA23_018727.P27508"/>
    <property type="gene ID" value="AALFPA23_018727"/>
</dbReference>
<reference evidence="2" key="2">
    <citation type="submission" date="2025-05" db="UniProtKB">
        <authorList>
            <consortium name="EnsemblMetazoa"/>
        </authorList>
    </citation>
    <scope>IDENTIFICATION</scope>
    <source>
        <strain evidence="2">Foshan</strain>
    </source>
</reference>
<evidence type="ECO:0000313" key="3">
    <source>
        <dbReference type="Proteomes" id="UP000069940"/>
    </source>
</evidence>
<dbReference type="Proteomes" id="UP000069940">
    <property type="component" value="Unassembled WGS sequence"/>
</dbReference>
<feature type="compositionally biased region" description="Low complexity" evidence="1">
    <location>
        <begin position="91"/>
        <end position="104"/>
    </location>
</feature>
<dbReference type="GeneID" id="115260656"/>
<organism evidence="2 3">
    <name type="scientific">Aedes albopictus</name>
    <name type="common">Asian tiger mosquito</name>
    <name type="synonym">Stegomyia albopicta</name>
    <dbReference type="NCBI Taxonomy" id="7160"/>
    <lineage>
        <taxon>Eukaryota</taxon>
        <taxon>Metazoa</taxon>
        <taxon>Ecdysozoa</taxon>
        <taxon>Arthropoda</taxon>
        <taxon>Hexapoda</taxon>
        <taxon>Insecta</taxon>
        <taxon>Pterygota</taxon>
        <taxon>Neoptera</taxon>
        <taxon>Endopterygota</taxon>
        <taxon>Diptera</taxon>
        <taxon>Nematocera</taxon>
        <taxon>Culicoidea</taxon>
        <taxon>Culicidae</taxon>
        <taxon>Culicinae</taxon>
        <taxon>Aedini</taxon>
        <taxon>Aedes</taxon>
        <taxon>Stegomyia</taxon>
    </lineage>
</organism>
<dbReference type="GeneID" id="134287382"/>
<keyword evidence="3" id="KW-1185">Reference proteome</keyword>
<evidence type="ECO:0008006" key="4">
    <source>
        <dbReference type="Google" id="ProtNLM"/>
    </source>
</evidence>
<sequence length="147" mass="15763">MIFTVDLPVDVSCSPLRLSIDELIPVGVPGVPCEDSLFIVPTLDGATDVDQNRCTSENAGGSHNNQTRMNDRRNMDASMLAGSVIDLNCASGSTSAPSSGTQGAEHAMEEEQILSHQQPLERYDDHYSFDMVAMGMKAGSETSGKRK</sequence>